<evidence type="ECO:0000256" key="7">
    <source>
        <dbReference type="SAM" id="Phobius"/>
    </source>
</evidence>
<proteinExistence type="predicted"/>
<accession>A0A087D4S2</accession>
<evidence type="ECO:0000256" key="5">
    <source>
        <dbReference type="ARBA" id="ARBA00023306"/>
    </source>
</evidence>
<dbReference type="PANTHER" id="PTHR37820">
    <property type="entry name" value="CELL DIVISION PROTEIN DIVIB"/>
    <property type="match status" value="1"/>
</dbReference>
<protein>
    <submittedName>
        <fullName evidence="9">FtsQ-type superfamily POTRA domain protein</fullName>
    </submittedName>
</protein>
<keyword evidence="1" id="KW-1003">Cell membrane</keyword>
<evidence type="ECO:0000256" key="4">
    <source>
        <dbReference type="ARBA" id="ARBA00022989"/>
    </source>
</evidence>
<feature type="transmembrane region" description="Helical" evidence="7">
    <location>
        <begin position="115"/>
        <end position="142"/>
    </location>
</feature>
<dbReference type="STRING" id="78346.BRUM_0288"/>
<feature type="compositionally biased region" description="Polar residues" evidence="6">
    <location>
        <begin position="15"/>
        <end position="29"/>
    </location>
</feature>
<keyword evidence="5" id="KW-0131">Cell cycle</keyword>
<evidence type="ECO:0000256" key="1">
    <source>
        <dbReference type="ARBA" id="ARBA00022475"/>
    </source>
</evidence>
<reference evidence="9 10" key="1">
    <citation type="submission" date="2014-03" db="EMBL/GenBank/DDBJ databases">
        <title>Genomics of Bifidobacteria.</title>
        <authorList>
            <person name="Ventura M."/>
            <person name="Milani C."/>
            <person name="Lugli G.A."/>
        </authorList>
    </citation>
    <scope>NUCLEOTIDE SEQUENCE [LARGE SCALE GENOMIC DNA]</scope>
    <source>
        <strain evidence="9 10">LMG 21811</strain>
    </source>
</reference>
<feature type="region of interest" description="Disordered" evidence="6">
    <location>
        <begin position="1"/>
        <end position="62"/>
    </location>
</feature>
<feature type="compositionally biased region" description="Basic and acidic residues" evidence="6">
    <location>
        <begin position="32"/>
        <end position="41"/>
    </location>
</feature>
<dbReference type="InterPro" id="IPR050487">
    <property type="entry name" value="FtsQ_DivIB"/>
</dbReference>
<sequence>MTRRVISSGKDSKGTKSQPGKRTGRSVSSERAGGRSTEKRSVVGHSAGDGSTTMTDVTSHSKAEGFVDARRLRSEDLVSKTLQETTGTIGVMTRPKVVDFNARLKERRKAGARAVAMRALAGIAVAAVLGAVIWLLFFSAVFRLEPGNINVTGANEWVSESQVLDIARQQSGKSLFLVSDSAVEKRIKSIPGVTSAESKKHLPNSLEVTIKAQKPAAMLKTGENHMTAVDSKGRVLNSVSGVSVDGIPVIEVQDVDSSLSKRPIKEALRILSSLPESMRGSITKVIAATQDSITTELNGGDKVIVWGDSSELKLKKAVVDKIINDPNVIGDKHNVDVSAPLRPIIK</sequence>
<evidence type="ECO:0000256" key="6">
    <source>
        <dbReference type="SAM" id="MobiDB-lite"/>
    </source>
</evidence>
<keyword evidence="10" id="KW-1185">Reference proteome</keyword>
<name>A0A087D4S2_BIFRU</name>
<dbReference type="RefSeq" id="WP_026646187.1">
    <property type="nucleotide sequence ID" value="NZ_JGZL01000003.1"/>
</dbReference>
<dbReference type="AlphaFoldDB" id="A0A087D4S2"/>
<dbReference type="Gene3D" id="3.10.20.310">
    <property type="entry name" value="membrane protein fhac"/>
    <property type="match status" value="1"/>
</dbReference>
<keyword evidence="4 7" id="KW-1133">Transmembrane helix</keyword>
<dbReference type="EMBL" id="JGZL01000003">
    <property type="protein sequence ID" value="KFI90522.1"/>
    <property type="molecule type" value="Genomic_DNA"/>
</dbReference>
<dbReference type="PANTHER" id="PTHR37820:SF1">
    <property type="entry name" value="CELL DIVISION PROTEIN FTSQ"/>
    <property type="match status" value="1"/>
</dbReference>
<evidence type="ECO:0000256" key="3">
    <source>
        <dbReference type="ARBA" id="ARBA00022692"/>
    </source>
</evidence>
<dbReference type="GO" id="GO:0051301">
    <property type="term" value="P:cell division"/>
    <property type="evidence" value="ECO:0007669"/>
    <property type="project" value="UniProtKB-KW"/>
</dbReference>
<keyword evidence="7" id="KW-0472">Membrane</keyword>
<dbReference type="GO" id="GO:0005886">
    <property type="term" value="C:plasma membrane"/>
    <property type="evidence" value="ECO:0007669"/>
    <property type="project" value="TreeGrafter"/>
</dbReference>
<evidence type="ECO:0000313" key="10">
    <source>
        <dbReference type="Proteomes" id="UP000029078"/>
    </source>
</evidence>
<feature type="domain" description="POTRA" evidence="8">
    <location>
        <begin position="148"/>
        <end position="211"/>
    </location>
</feature>
<keyword evidence="2" id="KW-0132">Cell division</keyword>
<dbReference type="eggNOG" id="COG1589">
    <property type="taxonomic scope" value="Bacteria"/>
</dbReference>
<evidence type="ECO:0000259" key="8">
    <source>
        <dbReference type="Pfam" id="PF08478"/>
    </source>
</evidence>
<keyword evidence="3 7" id="KW-0812">Transmembrane</keyword>
<dbReference type="Pfam" id="PF08478">
    <property type="entry name" value="POTRA_1"/>
    <property type="match status" value="1"/>
</dbReference>
<gene>
    <name evidence="9" type="ORF">BRUM_0288</name>
</gene>
<evidence type="ECO:0000256" key="2">
    <source>
        <dbReference type="ARBA" id="ARBA00022618"/>
    </source>
</evidence>
<feature type="compositionally biased region" description="Polar residues" evidence="6">
    <location>
        <begin position="49"/>
        <end position="58"/>
    </location>
</feature>
<organism evidence="9 10">
    <name type="scientific">Bifidobacterium ruminantium</name>
    <dbReference type="NCBI Taxonomy" id="78346"/>
    <lineage>
        <taxon>Bacteria</taxon>
        <taxon>Bacillati</taxon>
        <taxon>Actinomycetota</taxon>
        <taxon>Actinomycetes</taxon>
        <taxon>Bifidobacteriales</taxon>
        <taxon>Bifidobacteriaceae</taxon>
        <taxon>Bifidobacterium</taxon>
    </lineage>
</organism>
<dbReference type="Proteomes" id="UP000029078">
    <property type="component" value="Unassembled WGS sequence"/>
</dbReference>
<comment type="caution">
    <text evidence="9">The sequence shown here is derived from an EMBL/GenBank/DDBJ whole genome shotgun (WGS) entry which is preliminary data.</text>
</comment>
<dbReference type="InterPro" id="IPR013685">
    <property type="entry name" value="POTRA_FtsQ_type"/>
</dbReference>
<evidence type="ECO:0000313" key="9">
    <source>
        <dbReference type="EMBL" id="KFI90522.1"/>
    </source>
</evidence>